<name>S8D512_9LAMI</name>
<comment type="function">
    <text evidence="5">Functions as a two-component phosphorelay mediators between cytokinin sensor histidine kinases and response regulators (B-type ARRs). Plays an important role in propagating cytokinin signal transduction.</text>
</comment>
<dbReference type="OrthoDB" id="1673781at2759"/>
<keyword evidence="4" id="KW-0539">Nucleus</keyword>
<keyword evidence="2 5" id="KW-0932">Cytokinin signaling pathway</keyword>
<comment type="domain">
    <text evidence="5">Histidine-containing phosphotransfer domain (HPt) contains an active histidine that mediates the phosphotransfer.</text>
</comment>
<dbReference type="GO" id="GO:0009736">
    <property type="term" value="P:cytokinin-activated signaling pathway"/>
    <property type="evidence" value="ECO:0007669"/>
    <property type="project" value="UniProtKB-KW"/>
</dbReference>
<feature type="domain" description="HPt" evidence="6">
    <location>
        <begin position="47"/>
        <end position="128"/>
    </location>
</feature>
<sequence length="152" mass="17718">MLGFSVERLQADMNRLLALLFRQGVLDEQFLQLQELQDEASPNFVAEIIDIYLDESEKLLRSLREIVMVDKAWDHKKMGMDLNRLTGSSSSVGANRVRNICLVFRFASEQNNRVGCRRAMEVLEYEYGYLKSKLHEIFQIEQRRIIAGAVRY</sequence>
<evidence type="ECO:0000256" key="3">
    <source>
        <dbReference type="ARBA" id="ARBA00023012"/>
    </source>
</evidence>
<feature type="non-terminal residue" evidence="7">
    <location>
        <position position="152"/>
    </location>
</feature>
<evidence type="ECO:0000256" key="4">
    <source>
        <dbReference type="ARBA" id="ARBA00023242"/>
    </source>
</evidence>
<dbReference type="AlphaFoldDB" id="S8D512"/>
<dbReference type="GO" id="GO:0043424">
    <property type="term" value="F:protein histidine kinase binding"/>
    <property type="evidence" value="ECO:0007669"/>
    <property type="project" value="UniProtKB-UniRule"/>
</dbReference>
<gene>
    <name evidence="7" type="ORF">M569_17019</name>
</gene>
<protein>
    <recommendedName>
        <fullName evidence="5">Histidine-containing phosphotransfer protein</fullName>
    </recommendedName>
</protein>
<comment type="caution">
    <text evidence="7">The sequence shown here is derived from an EMBL/GenBank/DDBJ whole genome shotgun (WGS) entry which is preliminary data.</text>
</comment>
<proteinExistence type="predicted"/>
<dbReference type="GO" id="GO:0005829">
    <property type="term" value="C:cytosol"/>
    <property type="evidence" value="ECO:0007669"/>
    <property type="project" value="UniProtKB-SubCell"/>
</dbReference>
<keyword evidence="3 5" id="KW-0902">Two-component regulatory system</keyword>
<dbReference type="Pfam" id="PF01627">
    <property type="entry name" value="Hpt"/>
    <property type="match status" value="1"/>
</dbReference>
<evidence type="ECO:0000256" key="5">
    <source>
        <dbReference type="RuleBase" id="RU369004"/>
    </source>
</evidence>
<organism evidence="7 8">
    <name type="scientific">Genlisea aurea</name>
    <dbReference type="NCBI Taxonomy" id="192259"/>
    <lineage>
        <taxon>Eukaryota</taxon>
        <taxon>Viridiplantae</taxon>
        <taxon>Streptophyta</taxon>
        <taxon>Embryophyta</taxon>
        <taxon>Tracheophyta</taxon>
        <taxon>Spermatophyta</taxon>
        <taxon>Magnoliopsida</taxon>
        <taxon>eudicotyledons</taxon>
        <taxon>Gunneridae</taxon>
        <taxon>Pentapetalae</taxon>
        <taxon>asterids</taxon>
        <taxon>lamiids</taxon>
        <taxon>Lamiales</taxon>
        <taxon>Lentibulariaceae</taxon>
        <taxon>Genlisea</taxon>
    </lineage>
</organism>
<reference evidence="7 8" key="1">
    <citation type="journal article" date="2013" name="BMC Genomics">
        <title>The miniature genome of a carnivorous plant Genlisea aurea contains a low number of genes and short non-coding sequences.</title>
        <authorList>
            <person name="Leushkin E.V."/>
            <person name="Sutormin R.A."/>
            <person name="Nabieva E.R."/>
            <person name="Penin A.A."/>
            <person name="Kondrashov A.S."/>
            <person name="Logacheva M.D."/>
        </authorList>
    </citation>
    <scope>NUCLEOTIDE SEQUENCE [LARGE SCALE GENOMIC DNA]</scope>
</reference>
<keyword evidence="8" id="KW-1185">Reference proteome</keyword>
<keyword evidence="1" id="KW-0963">Cytoplasm</keyword>
<evidence type="ECO:0000313" key="8">
    <source>
        <dbReference type="Proteomes" id="UP000015453"/>
    </source>
</evidence>
<dbReference type="Gene3D" id="1.20.120.160">
    <property type="entry name" value="HPT domain"/>
    <property type="match status" value="1"/>
</dbReference>
<dbReference type="PANTHER" id="PTHR28242:SF46">
    <property type="entry name" value="PSEUDO HISTIDINE-CONTAINING PHOSPHOTRANSFER PROTEIN 6"/>
    <property type="match status" value="1"/>
</dbReference>
<dbReference type="GO" id="GO:0005634">
    <property type="term" value="C:nucleus"/>
    <property type="evidence" value="ECO:0007669"/>
    <property type="project" value="UniProtKB-SubCell"/>
</dbReference>
<dbReference type="InterPro" id="IPR045871">
    <property type="entry name" value="AHP1-5/YPD1"/>
</dbReference>
<comment type="subcellular location">
    <subcellularLocation>
        <location evidence="5">Cytoplasm</location>
        <location evidence="5">Cytosol</location>
    </subcellularLocation>
    <subcellularLocation>
        <location evidence="5">Nucleus</location>
    </subcellularLocation>
</comment>
<dbReference type="InterPro" id="IPR036641">
    <property type="entry name" value="HPT_dom_sf"/>
</dbReference>
<dbReference type="FunFam" id="1.20.120.160:FF:000001">
    <property type="entry name" value="Histidine-containing phosphotransfer protein 1"/>
    <property type="match status" value="1"/>
</dbReference>
<dbReference type="EMBL" id="AUSU01009823">
    <property type="protein sequence ID" value="EPS57798.1"/>
    <property type="molecule type" value="Genomic_DNA"/>
</dbReference>
<accession>S8D512</accession>
<dbReference type="GO" id="GO:0000160">
    <property type="term" value="P:phosphorelay signal transduction system"/>
    <property type="evidence" value="ECO:0007669"/>
    <property type="project" value="UniProtKB-UniRule"/>
</dbReference>
<dbReference type="Proteomes" id="UP000015453">
    <property type="component" value="Unassembled WGS sequence"/>
</dbReference>
<dbReference type="PANTHER" id="PTHR28242">
    <property type="entry name" value="PHOSPHORELAY INTERMEDIATE PROTEIN YPD1"/>
    <property type="match status" value="1"/>
</dbReference>
<evidence type="ECO:0000259" key="6">
    <source>
        <dbReference type="Pfam" id="PF01627"/>
    </source>
</evidence>
<evidence type="ECO:0000313" key="7">
    <source>
        <dbReference type="EMBL" id="EPS57798.1"/>
    </source>
</evidence>
<dbReference type="SUPFAM" id="SSF47226">
    <property type="entry name" value="Histidine-containing phosphotransfer domain, HPT domain"/>
    <property type="match status" value="1"/>
</dbReference>
<dbReference type="GO" id="GO:0009927">
    <property type="term" value="F:histidine phosphotransfer kinase activity"/>
    <property type="evidence" value="ECO:0007669"/>
    <property type="project" value="UniProtKB-UniRule"/>
</dbReference>
<evidence type="ECO:0000256" key="2">
    <source>
        <dbReference type="ARBA" id="ARBA00022864"/>
    </source>
</evidence>
<evidence type="ECO:0000256" key="1">
    <source>
        <dbReference type="ARBA" id="ARBA00022490"/>
    </source>
</evidence>
<dbReference type="InterPro" id="IPR008207">
    <property type="entry name" value="Sig_transdc_His_kin_Hpt_dom"/>
</dbReference>